<dbReference type="EMBL" id="CAJNOE010001417">
    <property type="protein sequence ID" value="CAF1421316.1"/>
    <property type="molecule type" value="Genomic_DNA"/>
</dbReference>
<evidence type="ECO:0000313" key="6">
    <source>
        <dbReference type="Proteomes" id="UP000663868"/>
    </source>
</evidence>
<comment type="caution">
    <text evidence="5">The sequence shown here is derived from an EMBL/GenBank/DDBJ whole genome shotgun (WGS) entry which is preliminary data.</text>
</comment>
<feature type="chain" id="PRO_5035617924" description="SRCR domain-containing protein" evidence="2">
    <location>
        <begin position="19"/>
        <end position="184"/>
    </location>
</feature>
<feature type="disulfide bond" evidence="1">
    <location>
        <begin position="138"/>
        <end position="148"/>
    </location>
</feature>
<dbReference type="EMBL" id="CAJOBB010001204">
    <property type="protein sequence ID" value="CAF3824507.1"/>
    <property type="molecule type" value="Genomic_DNA"/>
</dbReference>
<keyword evidence="2" id="KW-0732">Signal</keyword>
<evidence type="ECO:0000313" key="4">
    <source>
        <dbReference type="EMBL" id="CAF1421316.1"/>
    </source>
</evidence>
<keyword evidence="1" id="KW-1015">Disulfide bond</keyword>
<sequence>MTVWFSLALLVICSLSNGQQTCDPRTFSPDDYPGRLTKFDVVGTNPLKLRAHISLINSTNQITFEGMVMAYSTCTAYFPKSTQMKEKEVLTACRSLGCSESPGTYYTSWNQTETCEYKCPDGRKANRKCSYMVDSLACKDDSMNLVECMTTTLFRFASSPPSNPSSSKCGSQGVSIVCRECGDE</sequence>
<reference evidence="5" key="1">
    <citation type="submission" date="2021-02" db="EMBL/GenBank/DDBJ databases">
        <authorList>
            <person name="Nowell W R."/>
        </authorList>
    </citation>
    <scope>NUCLEOTIDE SEQUENCE</scope>
</reference>
<feature type="domain" description="SRCR" evidence="3">
    <location>
        <begin position="47"/>
        <end position="179"/>
    </location>
</feature>
<feature type="signal peptide" evidence="2">
    <location>
        <begin position="1"/>
        <end position="18"/>
    </location>
</feature>
<evidence type="ECO:0000256" key="1">
    <source>
        <dbReference type="PROSITE-ProRule" id="PRU00196"/>
    </source>
</evidence>
<dbReference type="PROSITE" id="PS50287">
    <property type="entry name" value="SRCR_2"/>
    <property type="match status" value="1"/>
</dbReference>
<gene>
    <name evidence="4" type="ORF">IZO911_LOCUS40690</name>
    <name evidence="5" type="ORF">KXQ929_LOCUS18457</name>
</gene>
<dbReference type="Proteomes" id="UP000663868">
    <property type="component" value="Unassembled WGS sequence"/>
</dbReference>
<protein>
    <recommendedName>
        <fullName evidence="3">SRCR domain-containing protein</fullName>
    </recommendedName>
</protein>
<organism evidence="5 6">
    <name type="scientific">Adineta steineri</name>
    <dbReference type="NCBI Taxonomy" id="433720"/>
    <lineage>
        <taxon>Eukaryota</taxon>
        <taxon>Metazoa</taxon>
        <taxon>Spiralia</taxon>
        <taxon>Gnathifera</taxon>
        <taxon>Rotifera</taxon>
        <taxon>Eurotatoria</taxon>
        <taxon>Bdelloidea</taxon>
        <taxon>Adinetida</taxon>
        <taxon>Adinetidae</taxon>
        <taxon>Adineta</taxon>
    </lineage>
</organism>
<evidence type="ECO:0000256" key="2">
    <source>
        <dbReference type="SAM" id="SignalP"/>
    </source>
</evidence>
<comment type="caution">
    <text evidence="1">Lacks conserved residue(s) required for the propagation of feature annotation.</text>
</comment>
<evidence type="ECO:0000313" key="5">
    <source>
        <dbReference type="EMBL" id="CAF3824507.1"/>
    </source>
</evidence>
<dbReference type="AlphaFoldDB" id="A0A819D925"/>
<accession>A0A819D925</accession>
<proteinExistence type="predicted"/>
<dbReference type="InterPro" id="IPR001190">
    <property type="entry name" value="SRCR"/>
</dbReference>
<evidence type="ECO:0000259" key="3">
    <source>
        <dbReference type="PROSITE" id="PS50287"/>
    </source>
</evidence>
<dbReference type="Proteomes" id="UP000663860">
    <property type="component" value="Unassembled WGS sequence"/>
</dbReference>
<dbReference type="GO" id="GO:0016020">
    <property type="term" value="C:membrane"/>
    <property type="evidence" value="ECO:0007669"/>
    <property type="project" value="InterPro"/>
</dbReference>
<name>A0A819D925_9BILA</name>